<dbReference type="CDD" id="cd02258">
    <property type="entry name" value="Peptidase_C25_N"/>
    <property type="match status" value="1"/>
</dbReference>
<dbReference type="OrthoDB" id="9757650at2"/>
<dbReference type="InterPro" id="IPR013783">
    <property type="entry name" value="Ig-like_fold"/>
</dbReference>
<protein>
    <recommendedName>
        <fullName evidence="2">Gingipain domain-containing protein</fullName>
    </recommendedName>
</protein>
<dbReference type="Gene3D" id="2.60.40.10">
    <property type="entry name" value="Immunoglobulins"/>
    <property type="match status" value="2"/>
</dbReference>
<reference evidence="3 4" key="1">
    <citation type="submission" date="2016-01" db="EMBL/GenBank/DDBJ databases">
        <authorList>
            <person name="Oliw E.H."/>
        </authorList>
    </citation>
    <scope>NUCLEOTIDE SEQUENCE [LARGE SCALE GENOMIC DNA]</scope>
    <source>
        <strain evidence="3 4">DY10</strain>
    </source>
</reference>
<sequence length="1244" mass="137831">MFARFVLPLLLITSSLTAQSVLPSSDPTRWINYYQSYVKIPVAQSGLYRISAGQLRQAGVPTNAIDPRTIQLFHRGIEQAIFISGETNGQFDADDYIEFYGRANDGLADSALYRPTSAQPHTYYSLFSDTTAYFLTWRLDGMPGRRMAAYTDTTGADLTPEPFHWAEDRRVFTDTYPGYATGLVGKTEFSHYEAGEGYTGPIQQKDKPYDTAIPMPNAYRNGPRPETEILLVGREFQNHHVECFAGPLTGPQWLLDSIRFSGYDNARIKQLLDWQQIDAGNWLRLSTVSRGVSSETDRYSISYLRVRYPQRLTVGNQPLYRLELPPNPAGRSLMVVGDVLPDTRFFDITEPNAPVCIGHTRPAPATARLVVRGTDIRRTILSSSHPLNVTGIRPVLFQDFSRRRPTYLIISHEDLMQPTTGSANPVRDYAAYRASIAGGSFDTLTVTMTQLIDQFSYGERHPLAIRRFAGQLLHQSRESAKRPHYLLLLGRGRLTPGVRRNPDQARLDLVMTMGFPASDALFTAGLDGFAADVPAIPTGRVNAGSPQEVLAYLDKVTEYENQTNDQLWRKNWLHLSGGRSPGEVELFRSLVDGYAARATAEPLGAQVSTVARQTTDFVEPVDVSGPVNAGVGLMTFFGHSGLDVTDVDIGFCSNDALGYRNRGRYPVLLINGCAVGNFFFGRPTLSADWILTPRRGAIACLAPSHLSYAEYLDQYSTEFYKLLTDSTQLHKSIGQLQQETIRRVLARSSDGGTVANVQQMVLQGDPAIRPFPFQTPDYAISVGGLQILGDSSQPLTAQSDSVRIRAVVQNSSLFRGRSLPVRVRRFVNEQETGIYNLRWPRAVAFRDTLVLTLPNERNAVGSHRFEITLNPLGDIAEDNRANNTATAELNVSGSDPNLANQPNTHLPDGVIFLANAPLRDVYQGDTVTVTFGLANLGPVSFTDSLTVRQTLYAASQTVPLTQQWRIGSPQPGDTLRFTTRLPTESLPGLNRLVLTVNPRILPEYSFANNTLNLALPVQPDTRGPLLEVAIDGARIENDAVVSARPIIDLLVADDNRALLRRDTSGIDLFLQRPGSNRPFERLSWRGSTSRPAGPDNVFRLRYASPDLPDGTYHLLATAHDALGNRAAPYRVQFRILRERLLTDFTAYPNPFRDQILFSTQLTGDRAPDSLLLTISDLAGRIIRRFRQHGRIGLNELVWDGRAESGESLPAGLYFYTLQISDSGAPWPIADAAQGKLSGRILLVR</sequence>
<dbReference type="GO" id="GO:0006508">
    <property type="term" value="P:proteolysis"/>
    <property type="evidence" value="ECO:0007669"/>
    <property type="project" value="InterPro"/>
</dbReference>
<evidence type="ECO:0000313" key="4">
    <source>
        <dbReference type="Proteomes" id="UP000187941"/>
    </source>
</evidence>
<dbReference type="Pfam" id="PF01364">
    <property type="entry name" value="Peptidase_C25"/>
    <property type="match status" value="1"/>
</dbReference>
<feature type="signal peptide" evidence="1">
    <location>
        <begin position="1"/>
        <end position="18"/>
    </location>
</feature>
<dbReference type="KEGG" id="smon:AWR27_09065"/>
<name>A0A1P9WVP0_9BACT</name>
<dbReference type="GO" id="GO:0008234">
    <property type="term" value="F:cysteine-type peptidase activity"/>
    <property type="evidence" value="ECO:0007669"/>
    <property type="project" value="InterPro"/>
</dbReference>
<dbReference type="InterPro" id="IPR001769">
    <property type="entry name" value="Gingipain"/>
</dbReference>
<dbReference type="InterPro" id="IPR029030">
    <property type="entry name" value="Caspase-like_dom_sf"/>
</dbReference>
<proteinExistence type="predicted"/>
<dbReference type="AlphaFoldDB" id="A0A1P9WVP0"/>
<gene>
    <name evidence="3" type="ORF">AWR27_09065</name>
</gene>
<evidence type="ECO:0000313" key="3">
    <source>
        <dbReference type="EMBL" id="AQG79456.1"/>
    </source>
</evidence>
<feature type="domain" description="Gingipain" evidence="2">
    <location>
        <begin position="407"/>
        <end position="769"/>
    </location>
</feature>
<evidence type="ECO:0000259" key="2">
    <source>
        <dbReference type="Pfam" id="PF01364"/>
    </source>
</evidence>
<dbReference type="STRING" id="1178516.AWR27_09065"/>
<dbReference type="Proteomes" id="UP000187941">
    <property type="component" value="Chromosome"/>
</dbReference>
<accession>A0A1P9WVP0</accession>
<dbReference type="Gene3D" id="2.60.40.4070">
    <property type="match status" value="1"/>
</dbReference>
<organism evidence="3 4">
    <name type="scientific">Spirosoma montaniterrae</name>
    <dbReference type="NCBI Taxonomy" id="1178516"/>
    <lineage>
        <taxon>Bacteria</taxon>
        <taxon>Pseudomonadati</taxon>
        <taxon>Bacteroidota</taxon>
        <taxon>Cytophagia</taxon>
        <taxon>Cytophagales</taxon>
        <taxon>Cytophagaceae</taxon>
        <taxon>Spirosoma</taxon>
    </lineage>
</organism>
<keyword evidence="4" id="KW-1185">Reference proteome</keyword>
<keyword evidence="1" id="KW-0732">Signal</keyword>
<dbReference type="SUPFAM" id="SSF52129">
    <property type="entry name" value="Caspase-like"/>
    <property type="match status" value="1"/>
</dbReference>
<dbReference type="RefSeq" id="WP_077130891.1">
    <property type="nucleotide sequence ID" value="NZ_CP014263.1"/>
</dbReference>
<evidence type="ECO:0000256" key="1">
    <source>
        <dbReference type="SAM" id="SignalP"/>
    </source>
</evidence>
<feature type="chain" id="PRO_5012907854" description="Gingipain domain-containing protein" evidence="1">
    <location>
        <begin position="19"/>
        <end position="1244"/>
    </location>
</feature>
<dbReference type="EMBL" id="CP014263">
    <property type="protein sequence ID" value="AQG79456.1"/>
    <property type="molecule type" value="Genomic_DNA"/>
</dbReference>
<dbReference type="Gene3D" id="3.40.50.1460">
    <property type="match status" value="1"/>
</dbReference>